<dbReference type="GO" id="GO:0006168">
    <property type="term" value="P:adenine salvage"/>
    <property type="evidence" value="ECO:0007669"/>
    <property type="project" value="InterPro"/>
</dbReference>
<comment type="similarity">
    <text evidence="5">Belongs to the purine/pyrimidine phosphoribosyltransferase family.</text>
</comment>
<keyword evidence="12" id="KW-0660">Purine salvage</keyword>
<dbReference type="GO" id="GO:0016208">
    <property type="term" value="F:AMP binding"/>
    <property type="evidence" value="ECO:0007669"/>
    <property type="project" value="TreeGrafter"/>
</dbReference>
<organism evidence="14 15">
    <name type="scientific">Holothuria leucospilota</name>
    <name type="common">Black long sea cucumber</name>
    <name type="synonym">Mertensiothuria leucospilota</name>
    <dbReference type="NCBI Taxonomy" id="206669"/>
    <lineage>
        <taxon>Eukaryota</taxon>
        <taxon>Metazoa</taxon>
        <taxon>Echinodermata</taxon>
        <taxon>Eleutherozoa</taxon>
        <taxon>Echinozoa</taxon>
        <taxon>Holothuroidea</taxon>
        <taxon>Aspidochirotacea</taxon>
        <taxon>Aspidochirotida</taxon>
        <taxon>Holothuriidae</taxon>
        <taxon>Holothuria</taxon>
    </lineage>
</organism>
<dbReference type="Pfam" id="PF00156">
    <property type="entry name" value="Pribosyltran"/>
    <property type="match status" value="1"/>
</dbReference>
<feature type="domain" description="Phosphoribosyltransferase" evidence="13">
    <location>
        <begin position="33"/>
        <end position="156"/>
    </location>
</feature>
<dbReference type="Proteomes" id="UP001152320">
    <property type="component" value="Chromosome 5"/>
</dbReference>
<protein>
    <recommendedName>
        <fullName evidence="8">Adenine phosphoribosyltransferase</fullName>
        <ecNumber evidence="7">2.4.2.7</ecNumber>
    </recommendedName>
</protein>
<dbReference type="InterPro" id="IPR029057">
    <property type="entry name" value="PRTase-like"/>
</dbReference>
<comment type="subcellular location">
    <subcellularLocation>
        <location evidence="3">Cytoplasm</location>
    </subcellularLocation>
</comment>
<evidence type="ECO:0000256" key="8">
    <source>
        <dbReference type="ARBA" id="ARBA00017366"/>
    </source>
</evidence>
<evidence type="ECO:0000256" key="12">
    <source>
        <dbReference type="ARBA" id="ARBA00022726"/>
    </source>
</evidence>
<evidence type="ECO:0000256" key="11">
    <source>
        <dbReference type="ARBA" id="ARBA00022679"/>
    </source>
</evidence>
<comment type="caution">
    <text evidence="14">The sequence shown here is derived from an EMBL/GenBank/DDBJ whole genome shotgun (WGS) entry which is preliminary data.</text>
</comment>
<keyword evidence="9" id="KW-0963">Cytoplasm</keyword>
<dbReference type="NCBIfam" id="NF002634">
    <property type="entry name" value="PRK02304.1-3"/>
    <property type="match status" value="1"/>
</dbReference>
<comment type="pathway">
    <text evidence="4">Purine metabolism; AMP biosynthesis via salvage pathway; AMP from adenine: step 1/1.</text>
</comment>
<evidence type="ECO:0000256" key="7">
    <source>
        <dbReference type="ARBA" id="ARBA00011893"/>
    </source>
</evidence>
<dbReference type="PANTHER" id="PTHR32315:SF3">
    <property type="entry name" value="ADENINE PHOSPHORIBOSYLTRANSFERASE"/>
    <property type="match status" value="1"/>
</dbReference>
<gene>
    <name evidence="14" type="ORF">HOLleu_13492</name>
</gene>
<dbReference type="PANTHER" id="PTHR32315">
    <property type="entry name" value="ADENINE PHOSPHORIBOSYLTRANSFERASE"/>
    <property type="match status" value="1"/>
</dbReference>
<evidence type="ECO:0000256" key="3">
    <source>
        <dbReference type="ARBA" id="ARBA00004496"/>
    </source>
</evidence>
<evidence type="ECO:0000313" key="14">
    <source>
        <dbReference type="EMBL" id="KAJ8042435.1"/>
    </source>
</evidence>
<dbReference type="AlphaFoldDB" id="A0A9Q1HDY2"/>
<dbReference type="NCBIfam" id="TIGR01090">
    <property type="entry name" value="apt"/>
    <property type="match status" value="1"/>
</dbReference>
<evidence type="ECO:0000313" key="15">
    <source>
        <dbReference type="Proteomes" id="UP001152320"/>
    </source>
</evidence>
<dbReference type="GO" id="GO:0002055">
    <property type="term" value="F:adenine binding"/>
    <property type="evidence" value="ECO:0007669"/>
    <property type="project" value="TreeGrafter"/>
</dbReference>
<dbReference type="EMBL" id="JAIZAY010000005">
    <property type="protein sequence ID" value="KAJ8042435.1"/>
    <property type="molecule type" value="Genomic_DNA"/>
</dbReference>
<name>A0A9Q1HDY2_HOLLE</name>
<dbReference type="NCBIfam" id="NF002636">
    <property type="entry name" value="PRK02304.1-5"/>
    <property type="match status" value="1"/>
</dbReference>
<sequence>MAQRLERIKKTIGCIPNFPKEGIIFRDIFPVCQNPEIFGDLIDIFVEHLQQKHEKIDVVVGLEARGFLFGPILAQRLKCSFVPIRKKGKLPGECIQVSYELEYGTDIFEAQKLAIKKDQKVIIVDDLLATGGTMKAACDLVDKMSGKVLECLVAIELTDLKGRDKVPYPLKSFTSFDGH</sequence>
<dbReference type="GO" id="GO:0005737">
    <property type="term" value="C:cytoplasm"/>
    <property type="evidence" value="ECO:0007669"/>
    <property type="project" value="UniProtKB-SubCell"/>
</dbReference>
<evidence type="ECO:0000256" key="2">
    <source>
        <dbReference type="ARBA" id="ARBA00003968"/>
    </source>
</evidence>
<dbReference type="GO" id="GO:0003999">
    <property type="term" value="F:adenine phosphoribosyltransferase activity"/>
    <property type="evidence" value="ECO:0007669"/>
    <property type="project" value="UniProtKB-EC"/>
</dbReference>
<dbReference type="GO" id="GO:0006166">
    <property type="term" value="P:purine ribonucleoside salvage"/>
    <property type="evidence" value="ECO:0007669"/>
    <property type="project" value="UniProtKB-KW"/>
</dbReference>
<dbReference type="InterPro" id="IPR000836">
    <property type="entry name" value="PRTase_dom"/>
</dbReference>
<keyword evidence="15" id="KW-1185">Reference proteome</keyword>
<evidence type="ECO:0000256" key="5">
    <source>
        <dbReference type="ARBA" id="ARBA00008391"/>
    </source>
</evidence>
<dbReference type="InterPro" id="IPR005764">
    <property type="entry name" value="Ade_phspho_trans"/>
</dbReference>
<dbReference type="InterPro" id="IPR050054">
    <property type="entry name" value="UPRTase/APRTase"/>
</dbReference>
<dbReference type="Gene3D" id="3.40.50.2020">
    <property type="match status" value="1"/>
</dbReference>
<evidence type="ECO:0000256" key="6">
    <source>
        <dbReference type="ARBA" id="ARBA00011738"/>
    </source>
</evidence>
<keyword evidence="10 14" id="KW-0328">Glycosyltransferase</keyword>
<comment type="catalytic activity">
    <reaction evidence="1">
        <text>AMP + diphosphate = 5-phospho-alpha-D-ribose 1-diphosphate + adenine</text>
        <dbReference type="Rhea" id="RHEA:16609"/>
        <dbReference type="ChEBI" id="CHEBI:16708"/>
        <dbReference type="ChEBI" id="CHEBI:33019"/>
        <dbReference type="ChEBI" id="CHEBI:58017"/>
        <dbReference type="ChEBI" id="CHEBI:456215"/>
        <dbReference type="EC" id="2.4.2.7"/>
    </reaction>
</comment>
<proteinExistence type="inferred from homology"/>
<comment type="function">
    <text evidence="2">Catalyzes a salvage reaction resulting in the formation of AMP, that is energically less costly than de novo synthesis.</text>
</comment>
<comment type="subunit">
    <text evidence="6">Homodimer.</text>
</comment>
<evidence type="ECO:0000259" key="13">
    <source>
        <dbReference type="Pfam" id="PF00156"/>
    </source>
</evidence>
<dbReference type="FunFam" id="3.40.50.2020:FF:000004">
    <property type="entry name" value="Adenine phosphoribosyltransferase"/>
    <property type="match status" value="1"/>
</dbReference>
<keyword evidence="11" id="KW-0808">Transferase</keyword>
<dbReference type="HAMAP" id="MF_00004">
    <property type="entry name" value="Aden_phosphoribosyltr"/>
    <property type="match status" value="1"/>
</dbReference>
<dbReference type="OrthoDB" id="363185at2759"/>
<dbReference type="SUPFAM" id="SSF53271">
    <property type="entry name" value="PRTase-like"/>
    <property type="match status" value="1"/>
</dbReference>
<evidence type="ECO:0000256" key="10">
    <source>
        <dbReference type="ARBA" id="ARBA00022676"/>
    </source>
</evidence>
<dbReference type="EC" id="2.4.2.7" evidence="7"/>
<evidence type="ECO:0000256" key="4">
    <source>
        <dbReference type="ARBA" id="ARBA00004659"/>
    </source>
</evidence>
<dbReference type="GO" id="GO:0044209">
    <property type="term" value="P:AMP salvage"/>
    <property type="evidence" value="ECO:0007669"/>
    <property type="project" value="TreeGrafter"/>
</dbReference>
<evidence type="ECO:0000256" key="1">
    <source>
        <dbReference type="ARBA" id="ARBA00000868"/>
    </source>
</evidence>
<evidence type="ECO:0000256" key="9">
    <source>
        <dbReference type="ARBA" id="ARBA00022490"/>
    </source>
</evidence>
<dbReference type="CDD" id="cd06223">
    <property type="entry name" value="PRTases_typeI"/>
    <property type="match status" value="1"/>
</dbReference>
<accession>A0A9Q1HDY2</accession>
<reference evidence="14" key="1">
    <citation type="submission" date="2021-10" db="EMBL/GenBank/DDBJ databases">
        <title>Tropical sea cucumber genome reveals ecological adaptation and Cuvierian tubules defense mechanism.</title>
        <authorList>
            <person name="Chen T."/>
        </authorList>
    </citation>
    <scope>NUCLEOTIDE SEQUENCE</scope>
    <source>
        <strain evidence="14">Nanhai2018</strain>
        <tissue evidence="14">Muscle</tissue>
    </source>
</reference>